<dbReference type="InterPro" id="IPR023335">
    <property type="entry name" value="ATP12_ortho_dom_sf"/>
</dbReference>
<protein>
    <submittedName>
        <fullName evidence="4">ATP12 family chaperone protein</fullName>
    </submittedName>
</protein>
<dbReference type="InterPro" id="IPR011419">
    <property type="entry name" value="ATP12_ATP_synth-F1-assembly"/>
</dbReference>
<dbReference type="Gene3D" id="3.30.2180.10">
    <property type="entry name" value="ATP12-like"/>
    <property type="match status" value="1"/>
</dbReference>
<sequence length="231" mass="24788">MKRFYKEAAAAPVDGGWQVTLDGRAIRTPAKAPLVVPGEAMARAIAGEWAAQGEEIKPGSMPLTGLANATIDRVSAGREAFIDSLAAYGDGDVLAYRAEHPDDLLQRQVAAWNPILDWAERRYGVEFTLVQGIMHKPQPAGTVATLRAALAGLDDFTLTAMQPLVTITGSLVIALALLESAIDAETGWTAAHLDELYQVEKWGEDSLATAARDHRRADFDAAMCFVRLSAS</sequence>
<evidence type="ECO:0000256" key="3">
    <source>
        <dbReference type="ARBA" id="ARBA00023186"/>
    </source>
</evidence>
<dbReference type="PANTHER" id="PTHR21013:SF10">
    <property type="entry name" value="ATP SYNTHASE MITOCHONDRIAL F1 COMPLEX ASSEMBLY FACTOR 2"/>
    <property type="match status" value="1"/>
</dbReference>
<proteinExistence type="inferred from homology"/>
<evidence type="ECO:0000313" key="4">
    <source>
        <dbReference type="EMBL" id="MFC3712001.1"/>
    </source>
</evidence>
<dbReference type="InterPro" id="IPR042272">
    <property type="entry name" value="ATP12_ATP_synth-F1-assembly_N"/>
</dbReference>
<keyword evidence="3" id="KW-0143">Chaperone</keyword>
<dbReference type="RefSeq" id="WP_380858048.1">
    <property type="nucleotide sequence ID" value="NZ_JBHRXV010000004.1"/>
</dbReference>
<keyword evidence="5" id="KW-1185">Reference proteome</keyword>
<dbReference type="PANTHER" id="PTHR21013">
    <property type="entry name" value="ATP SYNTHASE MITOCHONDRIAL F1 COMPLEX ASSEMBLY FACTOR 2/ATP12 PROTEIN, MITOCHONDRIAL PRECURSOR"/>
    <property type="match status" value="1"/>
</dbReference>
<organism evidence="4 5">
    <name type="scientific">Sphingoaurantiacus capsulatus</name>
    <dbReference type="NCBI Taxonomy" id="1771310"/>
    <lineage>
        <taxon>Bacteria</taxon>
        <taxon>Pseudomonadati</taxon>
        <taxon>Pseudomonadota</taxon>
        <taxon>Alphaproteobacteria</taxon>
        <taxon>Sphingomonadales</taxon>
        <taxon>Sphingosinicellaceae</taxon>
        <taxon>Sphingoaurantiacus</taxon>
    </lineage>
</organism>
<comment type="caution">
    <text evidence="4">The sequence shown here is derived from an EMBL/GenBank/DDBJ whole genome shotgun (WGS) entry which is preliminary data.</text>
</comment>
<evidence type="ECO:0000313" key="5">
    <source>
        <dbReference type="Proteomes" id="UP001595615"/>
    </source>
</evidence>
<evidence type="ECO:0000256" key="2">
    <source>
        <dbReference type="ARBA" id="ARBA00022946"/>
    </source>
</evidence>
<name>A0ABV7X835_9SPHN</name>
<dbReference type="SUPFAM" id="SSF160909">
    <property type="entry name" value="ATP12-like"/>
    <property type="match status" value="1"/>
</dbReference>
<dbReference type="Proteomes" id="UP001595615">
    <property type="component" value="Unassembled WGS sequence"/>
</dbReference>
<accession>A0ABV7X835</accession>
<gene>
    <name evidence="4" type="ORF">ACFOMD_05430</name>
</gene>
<dbReference type="Gene3D" id="1.10.3580.10">
    <property type="entry name" value="ATP12 ATPase"/>
    <property type="match status" value="1"/>
</dbReference>
<keyword evidence="2" id="KW-0809">Transit peptide</keyword>
<evidence type="ECO:0000256" key="1">
    <source>
        <dbReference type="ARBA" id="ARBA00008231"/>
    </source>
</evidence>
<dbReference type="Pfam" id="PF07542">
    <property type="entry name" value="ATP12"/>
    <property type="match status" value="1"/>
</dbReference>
<comment type="similarity">
    <text evidence="1">Belongs to the ATP12 family.</text>
</comment>
<dbReference type="EMBL" id="JBHRXV010000004">
    <property type="protein sequence ID" value="MFC3712001.1"/>
    <property type="molecule type" value="Genomic_DNA"/>
</dbReference>
<reference evidence="5" key="1">
    <citation type="journal article" date="2019" name="Int. J. Syst. Evol. Microbiol.">
        <title>The Global Catalogue of Microorganisms (GCM) 10K type strain sequencing project: providing services to taxonomists for standard genome sequencing and annotation.</title>
        <authorList>
            <consortium name="The Broad Institute Genomics Platform"/>
            <consortium name="The Broad Institute Genome Sequencing Center for Infectious Disease"/>
            <person name="Wu L."/>
            <person name="Ma J."/>
        </authorList>
    </citation>
    <scope>NUCLEOTIDE SEQUENCE [LARGE SCALE GENOMIC DNA]</scope>
    <source>
        <strain evidence="5">KCTC 42644</strain>
    </source>
</reference>